<dbReference type="OrthoDB" id="262547at2759"/>
<gene>
    <name evidence="2" type="ORF">UMAG_02819</name>
</gene>
<dbReference type="Pfam" id="PF11735">
    <property type="entry name" value="CAP59_mtransfer"/>
    <property type="match status" value="1"/>
</dbReference>
<protein>
    <submittedName>
        <fullName evidence="2">Uncharacterized protein</fullName>
    </submittedName>
</protein>
<dbReference type="eggNOG" id="ENOG502RJAT">
    <property type="taxonomic scope" value="Eukaryota"/>
</dbReference>
<dbReference type="AlphaFoldDB" id="A0A0D1CQD0"/>
<dbReference type="RefSeq" id="XP_011389265.1">
    <property type="nucleotide sequence ID" value="XM_011390963.1"/>
</dbReference>
<keyword evidence="3" id="KW-1185">Reference proteome</keyword>
<proteinExistence type="predicted"/>
<dbReference type="InterPro" id="IPR021047">
    <property type="entry name" value="Mannosyltransferase_CMT1"/>
</dbReference>
<dbReference type="VEuPathDB" id="FungiDB:UMAG_02819"/>
<name>A0A0D1CQD0_MYCMD</name>
<accession>A0A0D1CQD0</accession>
<dbReference type="OMA" id="YFANKRE"/>
<keyword evidence="1" id="KW-0472">Membrane</keyword>
<dbReference type="Proteomes" id="UP000000561">
    <property type="component" value="Chromosome 7"/>
</dbReference>
<evidence type="ECO:0000256" key="1">
    <source>
        <dbReference type="SAM" id="Phobius"/>
    </source>
</evidence>
<dbReference type="GeneID" id="23563475"/>
<dbReference type="PANTHER" id="PTHR34144">
    <property type="entry name" value="CHROMOSOME 8, WHOLE GENOME SHOTGUN SEQUENCE"/>
    <property type="match status" value="1"/>
</dbReference>
<dbReference type="PANTHER" id="PTHR34144:SF7">
    <property type="entry name" value="EXPORT PROTEIN (CAP59), PUTATIVE (AFU_ORTHOLOGUE AFUA_7G05020)-RELATED"/>
    <property type="match status" value="1"/>
</dbReference>
<evidence type="ECO:0000313" key="3">
    <source>
        <dbReference type="Proteomes" id="UP000000561"/>
    </source>
</evidence>
<evidence type="ECO:0000313" key="2">
    <source>
        <dbReference type="EMBL" id="KIS68828.1"/>
    </source>
</evidence>
<dbReference type="KEGG" id="uma:UMAG_02819"/>
<dbReference type="EMBL" id="CM003146">
    <property type="protein sequence ID" value="KIS68828.1"/>
    <property type="molecule type" value="Genomic_DNA"/>
</dbReference>
<dbReference type="STRING" id="237631.A0A0D1CQD0"/>
<feature type="transmembrane region" description="Helical" evidence="1">
    <location>
        <begin position="48"/>
        <end position="71"/>
    </location>
</feature>
<feature type="transmembrane region" description="Helical" evidence="1">
    <location>
        <begin position="77"/>
        <end position="95"/>
    </location>
</feature>
<reference evidence="2 3" key="1">
    <citation type="journal article" date="2006" name="Nature">
        <title>Insights from the genome of the biotrophic fungal plant pathogen Ustilago maydis.</title>
        <authorList>
            <person name="Kamper J."/>
            <person name="Kahmann R."/>
            <person name="Bolker M."/>
            <person name="Ma L.J."/>
            <person name="Brefort T."/>
            <person name="Saville B.J."/>
            <person name="Banuett F."/>
            <person name="Kronstad J.W."/>
            <person name="Gold S.E."/>
            <person name="Muller O."/>
            <person name="Perlin M.H."/>
            <person name="Wosten H.A."/>
            <person name="de Vries R."/>
            <person name="Ruiz-Herrera J."/>
            <person name="Reynaga-Pena C.G."/>
            <person name="Snetselaar K."/>
            <person name="McCann M."/>
            <person name="Perez-Martin J."/>
            <person name="Feldbrugge M."/>
            <person name="Basse C.W."/>
            <person name="Steinberg G."/>
            <person name="Ibeas J.I."/>
            <person name="Holloman W."/>
            <person name="Guzman P."/>
            <person name="Farman M."/>
            <person name="Stajich J.E."/>
            <person name="Sentandreu R."/>
            <person name="Gonzalez-Prieto J.M."/>
            <person name="Kennell J.C."/>
            <person name="Molina L."/>
            <person name="Schirawski J."/>
            <person name="Mendoza-Mendoza A."/>
            <person name="Greilinger D."/>
            <person name="Munch K."/>
            <person name="Rossel N."/>
            <person name="Scherer M."/>
            <person name="Vranes M."/>
            <person name="Ladendorf O."/>
            <person name="Vincon V."/>
            <person name="Fuchs U."/>
            <person name="Sandrock B."/>
            <person name="Meng S."/>
            <person name="Ho E.C."/>
            <person name="Cahill M.J."/>
            <person name="Boyce K.J."/>
            <person name="Klose J."/>
            <person name="Klosterman S.J."/>
            <person name="Deelstra H.J."/>
            <person name="Ortiz-Castellanos L."/>
            <person name="Li W."/>
            <person name="Sanchez-Alonso P."/>
            <person name="Schreier P.H."/>
            <person name="Hauser-Hahn I."/>
            <person name="Vaupel M."/>
            <person name="Koopmann E."/>
            <person name="Friedrich G."/>
            <person name="Voss H."/>
            <person name="Schluter T."/>
            <person name="Margolis J."/>
            <person name="Platt D."/>
            <person name="Swimmer C."/>
            <person name="Gnirke A."/>
            <person name="Chen F."/>
            <person name="Vysotskaia V."/>
            <person name="Mannhaupt G."/>
            <person name="Guldener U."/>
            <person name="Munsterkotter M."/>
            <person name="Haase D."/>
            <person name="Oesterheld M."/>
            <person name="Mewes H.W."/>
            <person name="Mauceli E.W."/>
            <person name="DeCaprio D."/>
            <person name="Wade C.M."/>
            <person name="Butler J."/>
            <person name="Young S."/>
            <person name="Jaffe D.B."/>
            <person name="Calvo S."/>
            <person name="Nusbaum C."/>
            <person name="Galagan J."/>
            <person name="Birren B.W."/>
        </authorList>
    </citation>
    <scope>NUCLEOTIDE SEQUENCE [LARGE SCALE GENOMIC DNA]</scope>
    <source>
        <strain evidence="3">DSM 14603 / FGSC 9021 / UM521</strain>
    </source>
</reference>
<organism evidence="2 3">
    <name type="scientific">Mycosarcoma maydis</name>
    <name type="common">Corn smut fungus</name>
    <name type="synonym">Ustilago maydis</name>
    <dbReference type="NCBI Taxonomy" id="5270"/>
    <lineage>
        <taxon>Eukaryota</taxon>
        <taxon>Fungi</taxon>
        <taxon>Dikarya</taxon>
        <taxon>Basidiomycota</taxon>
        <taxon>Ustilaginomycotina</taxon>
        <taxon>Ustilaginomycetes</taxon>
        <taxon>Ustilaginales</taxon>
        <taxon>Ustilaginaceae</taxon>
        <taxon>Mycosarcoma</taxon>
    </lineage>
</organism>
<sequence>MIKLKAFSSFLGSLQLTREQQRYRHTDYILLRSRADHHEAESTLTKRAVGILPIVSILTVLLALPLCIFFHTFSTIFFYLSLFLFALPLTFVWLAPWTRTKLVFVCSYLLFLVFTLCQVQSALDPSAVAVSRAAGRANTDKKVFIASNLHNNQDVLPYYSAALQQLVQLIGVNNTYVSIYESHSSDKTKPMLSVIDHDLQQLGVPRRILMDDKRTKVGLGQHRNGRIDFLAYVRNVALEPLKELFDKGQPFTHVLWINDVYFQPNAILQLLDTDAGRYDQACALDFIGNGFYDIWVMRDVQGETAKRTWPYFANKREIQALRDERPFLVNAC</sequence>
<keyword evidence="1" id="KW-1133">Transmembrane helix</keyword>
<keyword evidence="1" id="KW-0812">Transmembrane</keyword>
<dbReference type="InParanoid" id="A0A0D1CQD0"/>
<feature type="transmembrane region" description="Helical" evidence="1">
    <location>
        <begin position="102"/>
        <end position="123"/>
    </location>
</feature>